<dbReference type="AlphaFoldDB" id="A0AAN7MIB3"/>
<name>A0AAN7MIB3_TRANT</name>
<evidence type="ECO:0000259" key="3">
    <source>
        <dbReference type="Pfam" id="PF00676"/>
    </source>
</evidence>
<dbReference type="Pfam" id="PF00676">
    <property type="entry name" value="E1_dh"/>
    <property type="match status" value="1"/>
</dbReference>
<reference evidence="4 5" key="1">
    <citation type="journal article" date="2023" name="Hortic Res">
        <title>Pangenome of water caltrop reveals structural variations and asymmetric subgenome divergence after allopolyploidization.</title>
        <authorList>
            <person name="Zhang X."/>
            <person name="Chen Y."/>
            <person name="Wang L."/>
            <person name="Yuan Y."/>
            <person name="Fang M."/>
            <person name="Shi L."/>
            <person name="Lu R."/>
            <person name="Comes H.P."/>
            <person name="Ma Y."/>
            <person name="Chen Y."/>
            <person name="Huang G."/>
            <person name="Zhou Y."/>
            <person name="Zheng Z."/>
            <person name="Qiu Y."/>
        </authorList>
    </citation>
    <scope>NUCLEOTIDE SEQUENCE [LARGE SCALE GENOMIC DNA]</scope>
    <source>
        <strain evidence="4">F231</strain>
    </source>
</reference>
<gene>
    <name evidence="4" type="ORF">SAY86_004278</name>
</gene>
<organism evidence="4 5">
    <name type="scientific">Trapa natans</name>
    <name type="common">Water chestnut</name>
    <dbReference type="NCBI Taxonomy" id="22666"/>
    <lineage>
        <taxon>Eukaryota</taxon>
        <taxon>Viridiplantae</taxon>
        <taxon>Streptophyta</taxon>
        <taxon>Embryophyta</taxon>
        <taxon>Tracheophyta</taxon>
        <taxon>Spermatophyta</taxon>
        <taxon>Magnoliopsida</taxon>
        <taxon>eudicotyledons</taxon>
        <taxon>Gunneridae</taxon>
        <taxon>Pentapetalae</taxon>
        <taxon>rosids</taxon>
        <taxon>malvids</taxon>
        <taxon>Myrtales</taxon>
        <taxon>Lythraceae</taxon>
        <taxon>Trapa</taxon>
    </lineage>
</organism>
<feature type="region of interest" description="Disordered" evidence="2">
    <location>
        <begin position="1"/>
        <end position="20"/>
    </location>
</feature>
<dbReference type="InterPro" id="IPR029061">
    <property type="entry name" value="THDP-binding"/>
</dbReference>
<dbReference type="GO" id="GO:0016624">
    <property type="term" value="F:oxidoreductase activity, acting on the aldehyde or oxo group of donors, disulfide as acceptor"/>
    <property type="evidence" value="ECO:0007669"/>
    <property type="project" value="InterPro"/>
</dbReference>
<dbReference type="Proteomes" id="UP001346149">
    <property type="component" value="Unassembled WGS sequence"/>
</dbReference>
<dbReference type="InterPro" id="IPR001017">
    <property type="entry name" value="DH_E1"/>
</dbReference>
<keyword evidence="1" id="KW-0560">Oxidoreductase</keyword>
<sequence length="67" mass="7192">MHKKDSCTGDGATSENNEFPEAESVLVYPIQLQGDLHASLNSSAVMEAPAVHICRNNGRAISTHVNQ</sequence>
<evidence type="ECO:0000256" key="1">
    <source>
        <dbReference type="ARBA" id="ARBA00023002"/>
    </source>
</evidence>
<feature type="domain" description="Dehydrogenase E1 component" evidence="3">
    <location>
        <begin position="33"/>
        <end position="66"/>
    </location>
</feature>
<proteinExistence type="predicted"/>
<evidence type="ECO:0000313" key="4">
    <source>
        <dbReference type="EMBL" id="KAK4804461.1"/>
    </source>
</evidence>
<keyword evidence="5" id="KW-1185">Reference proteome</keyword>
<evidence type="ECO:0000256" key="2">
    <source>
        <dbReference type="SAM" id="MobiDB-lite"/>
    </source>
</evidence>
<accession>A0AAN7MIB3</accession>
<protein>
    <recommendedName>
        <fullName evidence="3">Dehydrogenase E1 component domain-containing protein</fullName>
    </recommendedName>
</protein>
<dbReference type="Gene3D" id="3.40.50.970">
    <property type="match status" value="1"/>
</dbReference>
<dbReference type="EMBL" id="JAXQNO010000001">
    <property type="protein sequence ID" value="KAK4804461.1"/>
    <property type="molecule type" value="Genomic_DNA"/>
</dbReference>
<dbReference type="SUPFAM" id="SSF52518">
    <property type="entry name" value="Thiamin diphosphate-binding fold (THDP-binding)"/>
    <property type="match status" value="1"/>
</dbReference>
<comment type="caution">
    <text evidence="4">The sequence shown here is derived from an EMBL/GenBank/DDBJ whole genome shotgun (WGS) entry which is preliminary data.</text>
</comment>
<evidence type="ECO:0000313" key="5">
    <source>
        <dbReference type="Proteomes" id="UP001346149"/>
    </source>
</evidence>